<accession>A0A098C0D2</accession>
<keyword evidence="4 8" id="KW-0812">Transmembrane</keyword>
<dbReference type="GO" id="GO:0009279">
    <property type="term" value="C:cell outer membrane"/>
    <property type="evidence" value="ECO:0007669"/>
    <property type="project" value="UniProtKB-SubCell"/>
</dbReference>
<dbReference type="InterPro" id="IPR023997">
    <property type="entry name" value="TonB-dep_OMP_SusC/RagA_CS"/>
</dbReference>
<dbReference type="Pfam" id="PF13715">
    <property type="entry name" value="CarbopepD_reg_2"/>
    <property type="match status" value="1"/>
</dbReference>
<dbReference type="AlphaFoldDB" id="A0A098C0D2"/>
<evidence type="ECO:0000256" key="6">
    <source>
        <dbReference type="ARBA" id="ARBA00023136"/>
    </source>
</evidence>
<organism evidence="12 13">
    <name type="scientific">Fermentimonas caenicola</name>
    <dbReference type="NCBI Taxonomy" id="1562970"/>
    <lineage>
        <taxon>Bacteria</taxon>
        <taxon>Pseudomonadati</taxon>
        <taxon>Bacteroidota</taxon>
        <taxon>Bacteroidia</taxon>
        <taxon>Bacteroidales</taxon>
        <taxon>Dysgonomonadaceae</taxon>
        <taxon>Fermentimonas</taxon>
    </lineage>
</organism>
<dbReference type="Gene3D" id="2.170.130.10">
    <property type="entry name" value="TonB-dependent receptor, plug domain"/>
    <property type="match status" value="1"/>
</dbReference>
<evidence type="ECO:0000259" key="11">
    <source>
        <dbReference type="Pfam" id="PF07715"/>
    </source>
</evidence>
<dbReference type="InterPro" id="IPR036942">
    <property type="entry name" value="Beta-barrel_TonB_sf"/>
</dbReference>
<dbReference type="InterPro" id="IPR037066">
    <property type="entry name" value="Plug_dom_sf"/>
</dbReference>
<dbReference type="OrthoDB" id="1108421at2"/>
<evidence type="ECO:0000256" key="8">
    <source>
        <dbReference type="PROSITE-ProRule" id="PRU01360"/>
    </source>
</evidence>
<sequence length="1041" mass="115858">MKKMLEKLSTLLIFLALPFLSWGQEITIRGNIVSATDSEPVIGANVLIKGKNVGTVTDIDGNFSLEAGRTDVLVISYIGFEILEIPIDGQTVLNITMTEDMQLLDEVVAVGYITQRKADLTGAVSVVSVEDILSVAENNPMKALQGRVPGMTISADGNPSGAATVRVRGISSLNSDQNPLYIIDGVPTQGGMHELNSNDIESIQVLRDASSASIYGSRAANGVIIITTKKGQAGRIQLTFDAFLTSTYFNNRMEVLNAREYGQALWQASVNGGGNPNSNNIGYSFDWGYDTNGHPQLNNIYLAKYVDNDRTMLASDTDWFNEISKTGLIQSYNMSLSSATEKSSSFLSLGYFYNDGTLKHTDFNRISARINTDYKLFDGRLVIGENFTLNRTSEVQAPGDVLDLSLKALPMIPVHTIDGEGWGGPSRGMNDRHNPMRLLYDNRNNAYAYWRLFGNTYADLEIIRDLHFRSSYGIDYGNFYKRHMVHSYRSGFMNSDNTAVNMEQGHWMRWTWSNTATYQKTIDRHRFDVLAGVEMNRQGDINFNAYTSGEGAFAIETPEYMWPGVSTGTASVGGGSTGFSLLSYFGKANYSYNDRYLASFTIRQDGSSRFGRNNRFATFPAVTAGWRISEENFMENTKDYISDLKLRFGWGQTGNQGIDNLATYALFVPEYGIGDPTWDIIDGTAYDLAGSGSGNLPSGYRKIQTENDDLKWETTEQTNIGLDFLLFNQSLYGSIDWYIKATKDMLINPAYIGIVGEGGYRWSNGASMENRGFDFSAGYKNSTSFGLEYDITGIVSAYRNKVTYLPESVENSYGGRPGDNILGRPLGSFYGYVADGIFQNQEEVDAHVNQTGKGIGRIRYKNVNDEDNEINDLDRTWIGSPHPDFSYSLNIALQYKGFDLTAYFQGVQGIDVHNWLKAQTDFWSVDDVNSNKGRRLLDAWTPQNTGSTIPALQTINTNDEGRFSTYFIEDGSYMKLRNLSLGYTLPADIVSKMKMNRLRFYVSGQNLFTVKSKDFTGVDPENAGWGYPIPTTWTVGLNVIF</sequence>
<keyword evidence="6 8" id="KW-0472">Membrane</keyword>
<keyword evidence="7 8" id="KW-0998">Cell outer membrane</keyword>
<evidence type="ECO:0000256" key="2">
    <source>
        <dbReference type="ARBA" id="ARBA00022448"/>
    </source>
</evidence>
<evidence type="ECO:0000313" key="12">
    <source>
        <dbReference type="EMBL" id="CEA15377.1"/>
    </source>
</evidence>
<protein>
    <submittedName>
        <fullName evidence="12">SusC/RagA family TonB-linked outer membrane protein</fullName>
    </submittedName>
</protein>
<dbReference type="InterPro" id="IPR000531">
    <property type="entry name" value="Beta-barrel_TonB"/>
</dbReference>
<reference evidence="12 13" key="1">
    <citation type="submission" date="2014-08" db="EMBL/GenBank/DDBJ databases">
        <authorList>
            <person name="Wibberg D."/>
        </authorList>
    </citation>
    <scope>NUCLEOTIDE SEQUENCE [LARGE SCALE GENOMIC DNA]</scope>
    <source>
        <strain evidence="13">ING2-E5B</strain>
    </source>
</reference>
<keyword evidence="3 8" id="KW-1134">Transmembrane beta strand</keyword>
<comment type="similarity">
    <text evidence="8 9">Belongs to the TonB-dependent receptor family.</text>
</comment>
<keyword evidence="2 8" id="KW-0813">Transport</keyword>
<dbReference type="EMBL" id="LN515532">
    <property type="protein sequence ID" value="CEA15377.1"/>
    <property type="molecule type" value="Genomic_DNA"/>
</dbReference>
<dbReference type="Gene3D" id="2.40.170.20">
    <property type="entry name" value="TonB-dependent receptor, beta-barrel domain"/>
    <property type="match status" value="1"/>
</dbReference>
<dbReference type="PATRIC" id="fig|1562970.3.peg.609"/>
<dbReference type="PROSITE" id="PS52016">
    <property type="entry name" value="TONB_DEPENDENT_REC_3"/>
    <property type="match status" value="1"/>
</dbReference>
<feature type="domain" description="TonB-dependent receptor plug" evidence="11">
    <location>
        <begin position="117"/>
        <end position="223"/>
    </location>
</feature>
<dbReference type="SUPFAM" id="SSF49464">
    <property type="entry name" value="Carboxypeptidase regulatory domain-like"/>
    <property type="match status" value="1"/>
</dbReference>
<dbReference type="NCBIfam" id="TIGR04056">
    <property type="entry name" value="OMP_RagA_SusC"/>
    <property type="match status" value="1"/>
</dbReference>
<proteinExistence type="inferred from homology"/>
<evidence type="ECO:0000313" key="13">
    <source>
        <dbReference type="Proteomes" id="UP000032417"/>
    </source>
</evidence>
<evidence type="ECO:0000256" key="3">
    <source>
        <dbReference type="ARBA" id="ARBA00022452"/>
    </source>
</evidence>
<dbReference type="Pfam" id="PF00593">
    <property type="entry name" value="TonB_dep_Rec_b-barrel"/>
    <property type="match status" value="1"/>
</dbReference>
<feature type="domain" description="TonB-dependent receptor-like beta-barrel" evidence="10">
    <location>
        <begin position="424"/>
        <end position="1007"/>
    </location>
</feature>
<evidence type="ECO:0000256" key="7">
    <source>
        <dbReference type="ARBA" id="ARBA00023237"/>
    </source>
</evidence>
<evidence type="ECO:0000256" key="9">
    <source>
        <dbReference type="RuleBase" id="RU003357"/>
    </source>
</evidence>
<keyword evidence="5 9" id="KW-0798">TonB box</keyword>
<dbReference type="Proteomes" id="UP000032417">
    <property type="component" value="Chromosome 1"/>
</dbReference>
<dbReference type="SUPFAM" id="SSF56935">
    <property type="entry name" value="Porins"/>
    <property type="match status" value="1"/>
</dbReference>
<dbReference type="InterPro" id="IPR023996">
    <property type="entry name" value="TonB-dep_OMP_SusC/RagA"/>
</dbReference>
<dbReference type="HOGENOM" id="CLU_004317_0_2_10"/>
<dbReference type="NCBIfam" id="TIGR04057">
    <property type="entry name" value="SusC_RagA_signa"/>
    <property type="match status" value="1"/>
</dbReference>
<dbReference type="InterPro" id="IPR039426">
    <property type="entry name" value="TonB-dep_rcpt-like"/>
</dbReference>
<dbReference type="KEGG" id="pbt:ING2E5B_0610"/>
<keyword evidence="13" id="KW-1185">Reference proteome</keyword>
<dbReference type="InterPro" id="IPR012910">
    <property type="entry name" value="Plug_dom"/>
</dbReference>
<comment type="subcellular location">
    <subcellularLocation>
        <location evidence="1 8">Cell outer membrane</location>
        <topology evidence="1 8">Multi-pass membrane protein</topology>
    </subcellularLocation>
</comment>
<evidence type="ECO:0000256" key="1">
    <source>
        <dbReference type="ARBA" id="ARBA00004571"/>
    </source>
</evidence>
<evidence type="ECO:0000256" key="5">
    <source>
        <dbReference type="ARBA" id="ARBA00023077"/>
    </source>
</evidence>
<dbReference type="STRING" id="1562970.ING2E5B_0610"/>
<dbReference type="InterPro" id="IPR008969">
    <property type="entry name" value="CarboxyPept-like_regulatory"/>
</dbReference>
<evidence type="ECO:0000256" key="4">
    <source>
        <dbReference type="ARBA" id="ARBA00022692"/>
    </source>
</evidence>
<evidence type="ECO:0000259" key="10">
    <source>
        <dbReference type="Pfam" id="PF00593"/>
    </source>
</evidence>
<dbReference type="Pfam" id="PF07715">
    <property type="entry name" value="Plug"/>
    <property type="match status" value="1"/>
</dbReference>
<name>A0A098C0D2_9BACT</name>
<gene>
    <name evidence="12" type="ORF">ING2E5B_0610</name>
</gene>